<dbReference type="EMBL" id="RCIW01000005">
    <property type="protein sequence ID" value="RLP11286.1"/>
    <property type="molecule type" value="Genomic_DNA"/>
</dbReference>
<dbReference type="Proteomes" id="UP000279336">
    <property type="component" value="Unassembled WGS sequence"/>
</dbReference>
<comment type="caution">
    <text evidence="1">The sequence shown here is derived from an EMBL/GenBank/DDBJ whole genome shotgun (WGS) entry which is preliminary data.</text>
</comment>
<dbReference type="AlphaFoldDB" id="A0A8B3FKC0"/>
<evidence type="ECO:0000313" key="2">
    <source>
        <dbReference type="Proteomes" id="UP000279336"/>
    </source>
</evidence>
<protein>
    <submittedName>
        <fullName evidence="1">Uncharacterized protein</fullName>
    </submittedName>
</protein>
<proteinExistence type="predicted"/>
<accession>A0A8B3FKC0</accession>
<gene>
    <name evidence="1" type="ORF">D7U36_03955</name>
</gene>
<organism evidence="1 2">
    <name type="scientific">Propionibacterium australiense</name>
    <dbReference type="NCBI Taxonomy" id="119981"/>
    <lineage>
        <taxon>Bacteria</taxon>
        <taxon>Bacillati</taxon>
        <taxon>Actinomycetota</taxon>
        <taxon>Actinomycetes</taxon>
        <taxon>Propionibacteriales</taxon>
        <taxon>Propionibacteriaceae</taxon>
        <taxon>Propionibacterium</taxon>
    </lineage>
</organism>
<reference evidence="1 2" key="1">
    <citation type="submission" date="2018-10" db="EMBL/GenBank/DDBJ databases">
        <title>Propionibacterium australiense Genome Sequencing and Assembly.</title>
        <authorList>
            <person name="Bernier A.-M."/>
            <person name="Bernard K."/>
        </authorList>
    </citation>
    <scope>NUCLEOTIDE SEQUENCE [LARGE SCALE GENOMIC DNA]</scope>
    <source>
        <strain evidence="1 2">NML98A078</strain>
    </source>
</reference>
<evidence type="ECO:0000313" key="1">
    <source>
        <dbReference type="EMBL" id="RLP11286.1"/>
    </source>
</evidence>
<name>A0A8B3FKC0_9ACTN</name>
<sequence>MSTPTSIARRHVAEGSTEQKAAQQAILAQRCGLRPMVAACETVLEFMFKIVPVHFGPWQGR</sequence>